<reference evidence="1" key="1">
    <citation type="submission" date="2021-02" db="EMBL/GenBank/DDBJ databases">
        <authorList>
            <consortium name="DOE Joint Genome Institute"/>
            <person name="Ahrendt S."/>
            <person name="Looney B.P."/>
            <person name="Miyauchi S."/>
            <person name="Morin E."/>
            <person name="Drula E."/>
            <person name="Courty P.E."/>
            <person name="Chicoki N."/>
            <person name="Fauchery L."/>
            <person name="Kohler A."/>
            <person name="Kuo A."/>
            <person name="Labutti K."/>
            <person name="Pangilinan J."/>
            <person name="Lipzen A."/>
            <person name="Riley R."/>
            <person name="Andreopoulos W."/>
            <person name="He G."/>
            <person name="Johnson J."/>
            <person name="Barry K.W."/>
            <person name="Grigoriev I.V."/>
            <person name="Nagy L."/>
            <person name="Hibbett D."/>
            <person name="Henrissat B."/>
            <person name="Matheny P.B."/>
            <person name="Labbe J."/>
            <person name="Martin F."/>
        </authorList>
    </citation>
    <scope>NUCLEOTIDE SEQUENCE</scope>
    <source>
        <strain evidence="1">FP105234-sp</strain>
    </source>
</reference>
<proteinExistence type="predicted"/>
<feature type="non-terminal residue" evidence="1">
    <location>
        <position position="1"/>
    </location>
</feature>
<keyword evidence="2" id="KW-1185">Reference proteome</keyword>
<reference evidence="1" key="2">
    <citation type="journal article" date="2022" name="New Phytol.">
        <title>Evolutionary transition to the ectomycorrhizal habit in the genomes of a hyperdiverse lineage of mushroom-forming fungi.</title>
        <authorList>
            <person name="Looney B."/>
            <person name="Miyauchi S."/>
            <person name="Morin E."/>
            <person name="Drula E."/>
            <person name="Courty P.E."/>
            <person name="Kohler A."/>
            <person name="Kuo A."/>
            <person name="LaButti K."/>
            <person name="Pangilinan J."/>
            <person name="Lipzen A."/>
            <person name="Riley R."/>
            <person name="Andreopoulos W."/>
            <person name="He G."/>
            <person name="Johnson J."/>
            <person name="Nolan M."/>
            <person name="Tritt A."/>
            <person name="Barry K.W."/>
            <person name="Grigoriev I.V."/>
            <person name="Nagy L.G."/>
            <person name="Hibbett D."/>
            <person name="Henrissat B."/>
            <person name="Matheny P.B."/>
            <person name="Labbe J."/>
            <person name="Martin F.M."/>
        </authorList>
    </citation>
    <scope>NUCLEOTIDE SEQUENCE</scope>
    <source>
        <strain evidence="1">FP105234-sp</strain>
    </source>
</reference>
<dbReference type="EMBL" id="MU276141">
    <property type="protein sequence ID" value="KAI0041137.1"/>
    <property type="molecule type" value="Genomic_DNA"/>
</dbReference>
<evidence type="ECO:0000313" key="2">
    <source>
        <dbReference type="Proteomes" id="UP000814033"/>
    </source>
</evidence>
<evidence type="ECO:0000313" key="1">
    <source>
        <dbReference type="EMBL" id="KAI0041137.1"/>
    </source>
</evidence>
<accession>A0ACB8RB21</accession>
<comment type="caution">
    <text evidence="1">The sequence shown here is derived from an EMBL/GenBank/DDBJ whole genome shotgun (WGS) entry which is preliminary data.</text>
</comment>
<sequence length="71" mass="7977">DLRTYPLRRPSRLCKAAGGGRWTPKPVVQPPVPGRKQAFEVRMDAAAAAARERARNPVVRDGDIMVRRVVW</sequence>
<organism evidence="1 2">
    <name type="scientific">Auriscalpium vulgare</name>
    <dbReference type="NCBI Taxonomy" id="40419"/>
    <lineage>
        <taxon>Eukaryota</taxon>
        <taxon>Fungi</taxon>
        <taxon>Dikarya</taxon>
        <taxon>Basidiomycota</taxon>
        <taxon>Agaricomycotina</taxon>
        <taxon>Agaricomycetes</taxon>
        <taxon>Russulales</taxon>
        <taxon>Auriscalpiaceae</taxon>
        <taxon>Auriscalpium</taxon>
    </lineage>
</organism>
<dbReference type="Proteomes" id="UP000814033">
    <property type="component" value="Unassembled WGS sequence"/>
</dbReference>
<name>A0ACB8RB21_9AGAM</name>
<gene>
    <name evidence="1" type="ORF">FA95DRAFT_1501835</name>
</gene>
<protein>
    <submittedName>
        <fullName evidence="1">Uncharacterized protein</fullName>
    </submittedName>
</protein>